<keyword evidence="7" id="KW-0479">Metal-binding</keyword>
<dbReference type="GO" id="GO:0004156">
    <property type="term" value="F:dihydropteroate synthase activity"/>
    <property type="evidence" value="ECO:0007669"/>
    <property type="project" value="UniProtKB-EC"/>
</dbReference>
<dbReference type="InterPro" id="IPR045031">
    <property type="entry name" value="DHP_synth-like"/>
</dbReference>
<feature type="compositionally biased region" description="Basic and acidic residues" evidence="10">
    <location>
        <begin position="150"/>
        <end position="168"/>
    </location>
</feature>
<keyword evidence="8" id="KW-0460">Magnesium</keyword>
<name>A0A364V5D6_9CORY</name>
<organism evidence="12 13">
    <name type="scientific">Corynebacterium heidelbergense</name>
    <dbReference type="NCBI Taxonomy" id="2055947"/>
    <lineage>
        <taxon>Bacteria</taxon>
        <taxon>Bacillati</taxon>
        <taxon>Actinomycetota</taxon>
        <taxon>Actinomycetes</taxon>
        <taxon>Mycobacteriales</taxon>
        <taxon>Corynebacteriaceae</taxon>
        <taxon>Corynebacterium</taxon>
    </lineage>
</organism>
<dbReference type="GO" id="GO:0005829">
    <property type="term" value="C:cytosol"/>
    <property type="evidence" value="ECO:0007669"/>
    <property type="project" value="TreeGrafter"/>
</dbReference>
<dbReference type="InterPro" id="IPR000489">
    <property type="entry name" value="Pterin-binding_dom"/>
</dbReference>
<sequence length="308" mass="31833">MGICNVTPDSFSDGGDHAEAPAAVAAARRMIADGADIIDIGGESTRPGAKPVDPAEEMSRVLPVIRELAAADLGGGTGQRPQISIDTMHARTAEAALSAGADIVNDVSGGLADPDLLRVCAQAEVPVCLMHWGKREWSDQQQGKQRSKQQRSEEHLGKGQPRGEGHAGDIVAEVRDGLLRRVDAALGVGVQKKNIILDPGIGFAKSAADNWALLAALDELVALGFPLLLGTSRKRFLTALRPGPDGNPGTPQSADSATAATSALAAAAGVWAVRVHNVAPSRAAVDVAHCMATGSGPEVPEGWRARRG</sequence>
<dbReference type="CDD" id="cd00739">
    <property type="entry name" value="DHPS"/>
    <property type="match status" value="1"/>
</dbReference>
<evidence type="ECO:0000256" key="4">
    <source>
        <dbReference type="ARBA" id="ARBA00009503"/>
    </source>
</evidence>
<feature type="region of interest" description="Disordered" evidence="10">
    <location>
        <begin position="136"/>
        <end position="168"/>
    </location>
</feature>
<dbReference type="PANTHER" id="PTHR20941:SF1">
    <property type="entry name" value="FOLIC ACID SYNTHESIS PROTEIN FOL1"/>
    <property type="match status" value="1"/>
</dbReference>
<dbReference type="Gene3D" id="3.20.20.20">
    <property type="entry name" value="Dihydropteroate synthase-like"/>
    <property type="match status" value="1"/>
</dbReference>
<dbReference type="InterPro" id="IPR011005">
    <property type="entry name" value="Dihydropteroate_synth-like_sf"/>
</dbReference>
<dbReference type="NCBIfam" id="TIGR01496">
    <property type="entry name" value="DHPS"/>
    <property type="match status" value="1"/>
</dbReference>
<dbReference type="AlphaFoldDB" id="A0A364V5D6"/>
<comment type="catalytic activity">
    <reaction evidence="1">
        <text>(7,8-dihydropterin-6-yl)methyl diphosphate + 4-aminobenzoate = 7,8-dihydropteroate + diphosphate</text>
        <dbReference type="Rhea" id="RHEA:19949"/>
        <dbReference type="ChEBI" id="CHEBI:17836"/>
        <dbReference type="ChEBI" id="CHEBI:17839"/>
        <dbReference type="ChEBI" id="CHEBI:33019"/>
        <dbReference type="ChEBI" id="CHEBI:72950"/>
        <dbReference type="EC" id="2.5.1.15"/>
    </reaction>
</comment>
<dbReference type="EMBL" id="QHCV01000055">
    <property type="protein sequence ID" value="RAV31839.1"/>
    <property type="molecule type" value="Genomic_DNA"/>
</dbReference>
<evidence type="ECO:0000313" key="13">
    <source>
        <dbReference type="Proteomes" id="UP000251577"/>
    </source>
</evidence>
<evidence type="ECO:0000313" key="12">
    <source>
        <dbReference type="EMBL" id="RAV31839.1"/>
    </source>
</evidence>
<feature type="domain" description="Pterin-binding" evidence="11">
    <location>
        <begin position="1"/>
        <end position="286"/>
    </location>
</feature>
<dbReference type="SUPFAM" id="SSF51717">
    <property type="entry name" value="Dihydropteroate synthetase-like"/>
    <property type="match status" value="1"/>
</dbReference>
<evidence type="ECO:0000256" key="7">
    <source>
        <dbReference type="ARBA" id="ARBA00022723"/>
    </source>
</evidence>
<dbReference type="PANTHER" id="PTHR20941">
    <property type="entry name" value="FOLATE SYNTHESIS PROTEINS"/>
    <property type="match status" value="1"/>
</dbReference>
<dbReference type="GO" id="GO:0046872">
    <property type="term" value="F:metal ion binding"/>
    <property type="evidence" value="ECO:0007669"/>
    <property type="project" value="UniProtKB-KW"/>
</dbReference>
<accession>A0A364V5D6</accession>
<dbReference type="PROSITE" id="PS00793">
    <property type="entry name" value="DHPS_2"/>
    <property type="match status" value="1"/>
</dbReference>
<keyword evidence="9" id="KW-0289">Folate biosynthesis</keyword>
<comment type="similarity">
    <text evidence="4">Belongs to the DHPS family.</text>
</comment>
<evidence type="ECO:0000256" key="3">
    <source>
        <dbReference type="ARBA" id="ARBA00004763"/>
    </source>
</evidence>
<dbReference type="EC" id="2.5.1.15" evidence="5"/>
<protein>
    <recommendedName>
        <fullName evidence="5">dihydropteroate synthase</fullName>
        <ecNumber evidence="5">2.5.1.15</ecNumber>
    </recommendedName>
</protein>
<keyword evidence="13" id="KW-1185">Reference proteome</keyword>
<evidence type="ECO:0000259" key="11">
    <source>
        <dbReference type="PROSITE" id="PS50972"/>
    </source>
</evidence>
<gene>
    <name evidence="12" type="primary">folP</name>
    <name evidence="12" type="ORF">DLJ54_06345</name>
</gene>
<reference evidence="12 13" key="1">
    <citation type="journal article" date="2018" name="Syst. Appl. Microbiol.">
        <title>Corynebacterium heidelbergense sp. nov., isolated from the preen glands of Egyptian geese (Alopochen aegyptiacus).</title>
        <authorList>
            <person name="Braun M.S."/>
            <person name="Wang E."/>
            <person name="Zimmermann S."/>
            <person name="Wink M."/>
        </authorList>
    </citation>
    <scope>NUCLEOTIDE SEQUENCE [LARGE SCALE GENOMIC DNA]</scope>
    <source>
        <strain evidence="12 13">647</strain>
    </source>
</reference>
<evidence type="ECO:0000256" key="9">
    <source>
        <dbReference type="ARBA" id="ARBA00022909"/>
    </source>
</evidence>
<dbReference type="PROSITE" id="PS50972">
    <property type="entry name" value="PTERIN_BINDING"/>
    <property type="match status" value="1"/>
</dbReference>
<dbReference type="GO" id="GO:0046656">
    <property type="term" value="P:folic acid biosynthetic process"/>
    <property type="evidence" value="ECO:0007669"/>
    <property type="project" value="UniProtKB-KW"/>
</dbReference>
<evidence type="ECO:0000256" key="2">
    <source>
        <dbReference type="ARBA" id="ARBA00001946"/>
    </source>
</evidence>
<evidence type="ECO:0000256" key="1">
    <source>
        <dbReference type="ARBA" id="ARBA00000012"/>
    </source>
</evidence>
<evidence type="ECO:0000256" key="10">
    <source>
        <dbReference type="SAM" id="MobiDB-lite"/>
    </source>
</evidence>
<evidence type="ECO:0000256" key="5">
    <source>
        <dbReference type="ARBA" id="ARBA00012458"/>
    </source>
</evidence>
<comment type="caution">
    <text evidence="12">The sequence shown here is derived from an EMBL/GenBank/DDBJ whole genome shotgun (WGS) entry which is preliminary data.</text>
</comment>
<dbReference type="InterPro" id="IPR006390">
    <property type="entry name" value="DHP_synth_dom"/>
</dbReference>
<evidence type="ECO:0000256" key="6">
    <source>
        <dbReference type="ARBA" id="ARBA00022679"/>
    </source>
</evidence>
<evidence type="ECO:0000256" key="8">
    <source>
        <dbReference type="ARBA" id="ARBA00022842"/>
    </source>
</evidence>
<dbReference type="Pfam" id="PF00809">
    <property type="entry name" value="Pterin_bind"/>
    <property type="match status" value="1"/>
</dbReference>
<comment type="cofactor">
    <cofactor evidence="2">
        <name>Mg(2+)</name>
        <dbReference type="ChEBI" id="CHEBI:18420"/>
    </cofactor>
</comment>
<dbReference type="Proteomes" id="UP000251577">
    <property type="component" value="Unassembled WGS sequence"/>
</dbReference>
<comment type="pathway">
    <text evidence="3">Cofactor biosynthesis; tetrahydrofolate biosynthesis; 7,8-dihydrofolate from 2-amino-4-hydroxy-6-hydroxymethyl-7,8-dihydropteridine diphosphate and 4-aminobenzoate: step 1/2.</text>
</comment>
<keyword evidence="6" id="KW-0808">Transferase</keyword>
<proteinExistence type="inferred from homology"/>
<dbReference type="GO" id="GO:0046654">
    <property type="term" value="P:tetrahydrofolate biosynthetic process"/>
    <property type="evidence" value="ECO:0007669"/>
    <property type="project" value="TreeGrafter"/>
</dbReference>